<proteinExistence type="predicted"/>
<sequence>MSKTQNPAALATRTGPEKVSLLGGWNSFENSPSASELQQQFFAARFRLAPVRAALIAALAFDGRPA</sequence>
<dbReference type="RefSeq" id="WP_102844054.1">
    <property type="nucleotide sequence ID" value="NZ_PDZR01000013.1"/>
</dbReference>
<accession>A0A2J7TG11</accession>
<name>A0A2J7TG11_METSI</name>
<gene>
    <name evidence="1" type="ORF">CR492_12335</name>
</gene>
<comment type="caution">
    <text evidence="1">The sequence shown here is derived from an EMBL/GenBank/DDBJ whole genome shotgun (WGS) entry which is preliminary data.</text>
</comment>
<reference evidence="1 2" key="1">
    <citation type="submission" date="2017-10" db="EMBL/GenBank/DDBJ databases">
        <title>Genome announcement of Methylocella silvestris TVC from permafrost.</title>
        <authorList>
            <person name="Wang J."/>
            <person name="Geng K."/>
            <person name="Ul-Haque F."/>
            <person name="Crombie A.T."/>
            <person name="Street L.E."/>
            <person name="Wookey P.A."/>
            <person name="Murrell J.C."/>
            <person name="Pratscher J."/>
        </authorList>
    </citation>
    <scope>NUCLEOTIDE SEQUENCE [LARGE SCALE GENOMIC DNA]</scope>
    <source>
        <strain evidence="1 2">TVC</strain>
    </source>
</reference>
<dbReference type="Proteomes" id="UP000236286">
    <property type="component" value="Unassembled WGS sequence"/>
</dbReference>
<evidence type="ECO:0000313" key="1">
    <source>
        <dbReference type="EMBL" id="PNG25700.1"/>
    </source>
</evidence>
<organism evidence="1 2">
    <name type="scientific">Methylocella silvestris</name>
    <dbReference type="NCBI Taxonomy" id="199596"/>
    <lineage>
        <taxon>Bacteria</taxon>
        <taxon>Pseudomonadati</taxon>
        <taxon>Pseudomonadota</taxon>
        <taxon>Alphaproteobacteria</taxon>
        <taxon>Hyphomicrobiales</taxon>
        <taxon>Beijerinckiaceae</taxon>
        <taxon>Methylocella</taxon>
    </lineage>
</organism>
<evidence type="ECO:0000313" key="2">
    <source>
        <dbReference type="Proteomes" id="UP000236286"/>
    </source>
</evidence>
<dbReference type="AlphaFoldDB" id="A0A2J7TG11"/>
<dbReference type="EMBL" id="PDZR01000013">
    <property type="protein sequence ID" value="PNG25700.1"/>
    <property type="molecule type" value="Genomic_DNA"/>
</dbReference>
<protein>
    <submittedName>
        <fullName evidence="1">Uncharacterized protein</fullName>
    </submittedName>
</protein>